<dbReference type="Gene3D" id="3.10.290.10">
    <property type="entry name" value="RNA-binding S4 domain"/>
    <property type="match status" value="1"/>
</dbReference>
<dbReference type="PROSITE" id="PS50889">
    <property type="entry name" value="S4"/>
    <property type="match status" value="1"/>
</dbReference>
<name>A0ABS2PAS4_9BACL</name>
<dbReference type="Pfam" id="PF01479">
    <property type="entry name" value="S4"/>
    <property type="match status" value="1"/>
</dbReference>
<evidence type="ECO:0000313" key="4">
    <source>
        <dbReference type="Proteomes" id="UP000741863"/>
    </source>
</evidence>
<keyword evidence="4" id="KW-1185">Reference proteome</keyword>
<proteinExistence type="predicted"/>
<dbReference type="Gene3D" id="3.30.70.330">
    <property type="match status" value="1"/>
</dbReference>
<dbReference type="Pfam" id="PF17774">
    <property type="entry name" value="YlmH_RBD"/>
    <property type="match status" value="1"/>
</dbReference>
<evidence type="ECO:0000259" key="2">
    <source>
        <dbReference type="SMART" id="SM00363"/>
    </source>
</evidence>
<dbReference type="InterPro" id="IPR036986">
    <property type="entry name" value="S4_RNA-bd_sf"/>
</dbReference>
<evidence type="ECO:0000256" key="1">
    <source>
        <dbReference type="PROSITE-ProRule" id="PRU00182"/>
    </source>
</evidence>
<sequence length="257" mass="29593">MDIFQHFRKEEHEWIVQVQDIKDAVETTYEAKLTGFLNPREVDIVQSVIGADETVKVAFFGGVEGVERKRALIYPFFEEVSPERYNIVMFHGAFDPKFSTVSHRDLLGALMALGVKREMFGDIHVFQGKVQWFATEEMQDFILMNLEGAGKTPLRLSTLPLHNAYDITDEWEEKTGFISSLRLDTAISEMYNLSRTKAKAYIENSRVKVNWRTVEDPSFQIQTGDTLSLQKHGRRKLFSIDSETKKGNLRVTYGLKK</sequence>
<dbReference type="SMART" id="SM00363">
    <property type="entry name" value="S4"/>
    <property type="match status" value="1"/>
</dbReference>
<dbReference type="PANTHER" id="PTHR13633">
    <property type="entry name" value="MITOCHONDRIAL TRANSCRIPTION RESCUE FACTOR 1"/>
    <property type="match status" value="1"/>
</dbReference>
<feature type="domain" description="RNA-binding S4" evidence="2">
    <location>
        <begin position="181"/>
        <end position="241"/>
    </location>
</feature>
<dbReference type="PANTHER" id="PTHR13633:SF3">
    <property type="entry name" value="MITOCHONDRIAL TRANSCRIPTION RESCUE FACTOR 1"/>
    <property type="match status" value="1"/>
</dbReference>
<dbReference type="CDD" id="cd00165">
    <property type="entry name" value="S4"/>
    <property type="match status" value="1"/>
</dbReference>
<dbReference type="InterPro" id="IPR040591">
    <property type="entry name" value="RqcP2_RBD"/>
</dbReference>
<dbReference type="RefSeq" id="WP_204696806.1">
    <property type="nucleotide sequence ID" value="NZ_JAFBEC010000004.1"/>
</dbReference>
<evidence type="ECO:0000313" key="3">
    <source>
        <dbReference type="EMBL" id="MBM7632510.1"/>
    </source>
</evidence>
<gene>
    <name evidence="3" type="ORF">JOD17_001604</name>
</gene>
<dbReference type="SUPFAM" id="SSF55174">
    <property type="entry name" value="Alpha-L RNA-binding motif"/>
    <property type="match status" value="1"/>
</dbReference>
<organism evidence="3 4">
    <name type="scientific">Geomicrobium sediminis</name>
    <dbReference type="NCBI Taxonomy" id="1347788"/>
    <lineage>
        <taxon>Bacteria</taxon>
        <taxon>Bacillati</taxon>
        <taxon>Bacillota</taxon>
        <taxon>Bacilli</taxon>
        <taxon>Bacillales</taxon>
        <taxon>Geomicrobium</taxon>
    </lineage>
</organism>
<dbReference type="Gene3D" id="3.30.1370.160">
    <property type="match status" value="1"/>
</dbReference>
<dbReference type="Proteomes" id="UP000741863">
    <property type="component" value="Unassembled WGS sequence"/>
</dbReference>
<dbReference type="EMBL" id="JAFBEC010000004">
    <property type="protein sequence ID" value="MBM7632510.1"/>
    <property type="molecule type" value="Genomic_DNA"/>
</dbReference>
<reference evidence="3 4" key="1">
    <citation type="submission" date="2021-01" db="EMBL/GenBank/DDBJ databases">
        <title>Genomic Encyclopedia of Type Strains, Phase IV (KMG-IV): sequencing the most valuable type-strain genomes for metagenomic binning, comparative biology and taxonomic classification.</title>
        <authorList>
            <person name="Goeker M."/>
        </authorList>
    </citation>
    <scope>NUCLEOTIDE SEQUENCE [LARGE SCALE GENOMIC DNA]</scope>
    <source>
        <strain evidence="3 4">DSM 25540</strain>
    </source>
</reference>
<protein>
    <submittedName>
        <fullName evidence="3">RNA-binding protein YlmH</fullName>
    </submittedName>
</protein>
<comment type="caution">
    <text evidence="3">The sequence shown here is derived from an EMBL/GenBank/DDBJ whole genome shotgun (WGS) entry which is preliminary data.</text>
</comment>
<dbReference type="InterPro" id="IPR012677">
    <property type="entry name" value="Nucleotide-bd_a/b_plait_sf"/>
</dbReference>
<keyword evidence="1" id="KW-0694">RNA-binding</keyword>
<accession>A0ABS2PAS4</accession>
<dbReference type="InterPro" id="IPR002942">
    <property type="entry name" value="S4_RNA-bd"/>
</dbReference>